<keyword evidence="2 5" id="KW-0808">Transferase</keyword>
<dbReference type="NCBIfam" id="TIGR00675">
    <property type="entry name" value="dcm"/>
    <property type="match status" value="1"/>
</dbReference>
<dbReference type="InterPro" id="IPR001525">
    <property type="entry name" value="C5_MeTfrase"/>
</dbReference>
<dbReference type="InterPro" id="IPR050750">
    <property type="entry name" value="C5-MTase"/>
</dbReference>
<dbReference type="RefSeq" id="WP_193931498.1">
    <property type="nucleotide sequence ID" value="NZ_CAWPMZ010000033.1"/>
</dbReference>
<evidence type="ECO:0000256" key="3">
    <source>
        <dbReference type="ARBA" id="ARBA00022691"/>
    </source>
</evidence>
<dbReference type="PRINTS" id="PR00105">
    <property type="entry name" value="C5METTRFRASE"/>
</dbReference>
<dbReference type="PANTHER" id="PTHR46098:SF1">
    <property type="entry name" value="TRNA (CYTOSINE(38)-C(5))-METHYLTRANSFERASE"/>
    <property type="match status" value="1"/>
</dbReference>
<evidence type="ECO:0000313" key="9">
    <source>
        <dbReference type="Proteomes" id="UP000651156"/>
    </source>
</evidence>
<dbReference type="InterPro" id="IPR018117">
    <property type="entry name" value="C5_DNA_meth_AS"/>
</dbReference>
<feature type="active site" evidence="5">
    <location>
        <position position="92"/>
    </location>
</feature>
<keyword evidence="1 5" id="KW-0489">Methyltransferase</keyword>
<dbReference type="PROSITE" id="PS00095">
    <property type="entry name" value="C5_MTASE_2"/>
    <property type="match status" value="1"/>
</dbReference>
<dbReference type="Gene3D" id="3.90.120.30">
    <property type="match status" value="1"/>
</dbReference>
<evidence type="ECO:0000256" key="6">
    <source>
        <dbReference type="RuleBase" id="RU000416"/>
    </source>
</evidence>
<dbReference type="PROSITE" id="PS51679">
    <property type="entry name" value="SAM_MT_C5"/>
    <property type="match status" value="1"/>
</dbReference>
<dbReference type="Gene3D" id="3.40.50.150">
    <property type="entry name" value="Vaccinia Virus protein VP39"/>
    <property type="match status" value="1"/>
</dbReference>
<dbReference type="EMBL" id="JADEWN010000015">
    <property type="protein sequence ID" value="MBE9190303.1"/>
    <property type="molecule type" value="Genomic_DNA"/>
</dbReference>
<keyword evidence="9" id="KW-1185">Reference proteome</keyword>
<dbReference type="InterPro" id="IPR031303">
    <property type="entry name" value="C5_meth_CS"/>
</dbReference>
<dbReference type="EC" id="2.1.1.37" evidence="7"/>
<dbReference type="GO" id="GO:0003886">
    <property type="term" value="F:DNA (cytosine-5-)-methyltransferase activity"/>
    <property type="evidence" value="ECO:0007669"/>
    <property type="project" value="UniProtKB-EC"/>
</dbReference>
<dbReference type="GO" id="GO:0032259">
    <property type="term" value="P:methylation"/>
    <property type="evidence" value="ECO:0007669"/>
    <property type="project" value="UniProtKB-KW"/>
</dbReference>
<dbReference type="CDD" id="cd00315">
    <property type="entry name" value="Cyt_C5_DNA_methylase"/>
    <property type="match status" value="1"/>
</dbReference>
<evidence type="ECO:0000256" key="1">
    <source>
        <dbReference type="ARBA" id="ARBA00022603"/>
    </source>
</evidence>
<dbReference type="PROSITE" id="PS00094">
    <property type="entry name" value="C5_MTASE_1"/>
    <property type="match status" value="1"/>
</dbReference>
<evidence type="ECO:0000313" key="8">
    <source>
        <dbReference type="EMBL" id="MBE9190303.1"/>
    </source>
</evidence>
<comment type="caution">
    <text evidence="8">The sequence shown here is derived from an EMBL/GenBank/DDBJ whole genome shotgun (WGS) entry which is preliminary data.</text>
</comment>
<reference evidence="8 9" key="1">
    <citation type="submission" date="2020-10" db="EMBL/GenBank/DDBJ databases">
        <authorList>
            <person name="Castelo-Branco R."/>
            <person name="Eusebio N."/>
            <person name="Adriana R."/>
            <person name="Vieira A."/>
            <person name="Brugerolle De Fraissinette N."/>
            <person name="Rezende De Castro R."/>
            <person name="Schneider M.P."/>
            <person name="Vasconcelos V."/>
            <person name="Leao P.N."/>
        </authorList>
    </citation>
    <scope>NUCLEOTIDE SEQUENCE [LARGE SCALE GENOMIC DNA]</scope>
    <source>
        <strain evidence="8 9">LEGE 06123</strain>
    </source>
</reference>
<dbReference type="Pfam" id="PF00145">
    <property type="entry name" value="DNA_methylase"/>
    <property type="match status" value="1"/>
</dbReference>
<comment type="catalytic activity">
    <reaction evidence="7">
        <text>a 2'-deoxycytidine in DNA + S-adenosyl-L-methionine = a 5-methyl-2'-deoxycytidine in DNA + S-adenosyl-L-homocysteine + H(+)</text>
        <dbReference type="Rhea" id="RHEA:13681"/>
        <dbReference type="Rhea" id="RHEA-COMP:11369"/>
        <dbReference type="Rhea" id="RHEA-COMP:11370"/>
        <dbReference type="ChEBI" id="CHEBI:15378"/>
        <dbReference type="ChEBI" id="CHEBI:57856"/>
        <dbReference type="ChEBI" id="CHEBI:59789"/>
        <dbReference type="ChEBI" id="CHEBI:85452"/>
        <dbReference type="ChEBI" id="CHEBI:85454"/>
        <dbReference type="EC" id="2.1.1.37"/>
    </reaction>
</comment>
<dbReference type="SUPFAM" id="SSF53335">
    <property type="entry name" value="S-adenosyl-L-methionine-dependent methyltransferases"/>
    <property type="match status" value="1"/>
</dbReference>
<keyword evidence="3 5" id="KW-0949">S-adenosyl-L-methionine</keyword>
<gene>
    <name evidence="8" type="primary">dcm</name>
    <name evidence="8" type="ORF">IQ230_08005</name>
</gene>
<dbReference type="Proteomes" id="UP000651156">
    <property type="component" value="Unassembled WGS sequence"/>
</dbReference>
<evidence type="ECO:0000256" key="4">
    <source>
        <dbReference type="ARBA" id="ARBA00022747"/>
    </source>
</evidence>
<accession>A0ABR9UQH5</accession>
<dbReference type="InterPro" id="IPR029063">
    <property type="entry name" value="SAM-dependent_MTases_sf"/>
</dbReference>
<proteinExistence type="inferred from homology"/>
<evidence type="ECO:0000256" key="7">
    <source>
        <dbReference type="RuleBase" id="RU000417"/>
    </source>
</evidence>
<organism evidence="8 9">
    <name type="scientific">Gloeocapsopsis crepidinum LEGE 06123</name>
    <dbReference type="NCBI Taxonomy" id="588587"/>
    <lineage>
        <taxon>Bacteria</taxon>
        <taxon>Bacillati</taxon>
        <taxon>Cyanobacteriota</taxon>
        <taxon>Cyanophyceae</taxon>
        <taxon>Oscillatoriophycideae</taxon>
        <taxon>Chroococcales</taxon>
        <taxon>Chroococcaceae</taxon>
        <taxon>Gloeocapsopsis</taxon>
    </lineage>
</organism>
<evidence type="ECO:0000256" key="5">
    <source>
        <dbReference type="PROSITE-ProRule" id="PRU01016"/>
    </source>
</evidence>
<keyword evidence="4" id="KW-0680">Restriction system</keyword>
<evidence type="ECO:0000256" key="2">
    <source>
        <dbReference type="ARBA" id="ARBA00022679"/>
    </source>
</evidence>
<comment type="similarity">
    <text evidence="5 6">Belongs to the class I-like SAM-binding methyltransferase superfamily. C5-methyltransferase family.</text>
</comment>
<protein>
    <recommendedName>
        <fullName evidence="7">Cytosine-specific methyltransferase</fullName>
        <ecNumber evidence="7">2.1.1.37</ecNumber>
    </recommendedName>
</protein>
<dbReference type="PANTHER" id="PTHR46098">
    <property type="entry name" value="TRNA (CYTOSINE(38)-C(5))-METHYLTRANSFERASE"/>
    <property type="match status" value="1"/>
</dbReference>
<name>A0ABR9UQH5_9CHRO</name>
<sequence length="349" mass="39757">MSIVPFPPPVKPKFKFIDLFCGIGGFRLVLQSLGGKCVFSSDSDAAARATYQTNFGELPYGDIRKLTNSNILDEEIDRLIPNHDLLTAGFPCQPFSRAGVSARNYLGQNHGFKDIEQGNLFFDIVRIARVKKTKFLLLENVKNFLTHDQEKTFHIVRETIEKDLGYSFNYKIVNSSSLVPQRRERFYIVCFRDKVHFEFPNFQGEPLPLRLILEENVCNKFTISDKLWEGHQKRSQRNEARGAGFTVKLANLDKPSGTLVSRYYKDGKECLIPQQGKNPRMLTPRECARLQGFPEEYLLPNSAAAAYRQFGNSVAVPVVIRIAQAILEKLDTIDISNRRITKSRIQNSS</sequence>